<name>A0A3Q9RNW1_9BACI</name>
<gene>
    <name evidence="1" type="ORF">BAOM_2394</name>
</gene>
<reference evidence="1 2" key="1">
    <citation type="submission" date="2018-01" db="EMBL/GenBank/DDBJ databases">
        <title>Bacillus asahii Genome sequencing and assembly.</title>
        <authorList>
            <person name="Jiang H."/>
            <person name="Feng Y."/>
            <person name="Zhao F."/>
            <person name="Lin X."/>
        </authorList>
    </citation>
    <scope>NUCLEOTIDE SEQUENCE [LARGE SCALE GENOMIC DNA]</scope>
    <source>
        <strain evidence="1 2">OM18</strain>
    </source>
</reference>
<evidence type="ECO:0000313" key="1">
    <source>
        <dbReference type="EMBL" id="AZV43003.1"/>
    </source>
</evidence>
<dbReference type="KEGG" id="pasa:BAOM_2394"/>
<protein>
    <submittedName>
        <fullName evidence="1">Uncharacterized protein</fullName>
    </submittedName>
</protein>
<accession>A0A3Q9RNW1</accession>
<dbReference type="Proteomes" id="UP000283095">
    <property type="component" value="Chromosome"/>
</dbReference>
<dbReference type="EMBL" id="CP026095">
    <property type="protein sequence ID" value="AZV43003.1"/>
    <property type="molecule type" value="Genomic_DNA"/>
</dbReference>
<sequence length="42" mass="4539">MDRINGQKDQLSIDINSIRRIEKAIQDITACLASLGGALVTP</sequence>
<dbReference type="RefSeq" id="WP_257467684.1">
    <property type="nucleotide sequence ID" value="NZ_CP026095.1"/>
</dbReference>
<evidence type="ECO:0000313" key="2">
    <source>
        <dbReference type="Proteomes" id="UP000283095"/>
    </source>
</evidence>
<organism evidence="1 2">
    <name type="scientific">Peribacillus asahii</name>
    <dbReference type="NCBI Taxonomy" id="228899"/>
    <lineage>
        <taxon>Bacteria</taxon>
        <taxon>Bacillati</taxon>
        <taxon>Bacillota</taxon>
        <taxon>Bacilli</taxon>
        <taxon>Bacillales</taxon>
        <taxon>Bacillaceae</taxon>
        <taxon>Peribacillus</taxon>
    </lineage>
</organism>
<proteinExistence type="predicted"/>
<dbReference type="AlphaFoldDB" id="A0A3Q9RNW1"/>